<comment type="subcellular location">
    <subcellularLocation>
        <location evidence="2">Cytoplasm</location>
    </subcellularLocation>
    <subcellularLocation>
        <location evidence="1">Endoplasmic reticulum</location>
    </subcellularLocation>
</comment>
<evidence type="ECO:0000259" key="13">
    <source>
        <dbReference type="Pfam" id="PF11566"/>
    </source>
</evidence>
<evidence type="ECO:0000256" key="3">
    <source>
        <dbReference type="ARBA" id="ARBA00006405"/>
    </source>
</evidence>
<sequence>MANNSPENVLSAHNLSTLIVSSLPTTTSSIKNPYEAIALASHAAMTAVGFRLVGLGEDHKLETTPPSDQAEPAPLPADWNASKGSYAFRYAHRQSSMEFLVKVNSMGNKAVVMGMGMGDDRTNSFDVRVQDYISDGNLPATPMGEDGNGDKEEAARRVYNVFISRGRLSDLANLMRLKLIQKLVPSLHKEGYEESASSSSTATQQEGGRSGRDPAPGREPRGPGYDPLREDRDPQPARPFPLHDPLAHPRGPRRPMPEPMPGFEDEFETQRGPRGGMMPGGYPRIGERDLYPQGLGPNDPFRGGVSPGLGGIGGGGMHPTFDDPLFAGQGQGGGGYDPRAPPGSRYDPTGPGMGGHPRGAGIDGRPPNPFGGFGRNDFT</sequence>
<evidence type="ECO:0000313" key="14">
    <source>
        <dbReference type="EMBL" id="KAK3678208.1"/>
    </source>
</evidence>
<name>A0AAE0WUU4_9PEZI</name>
<comment type="function">
    <text evidence="10">Plays an important role in control of proteasome function. Inhibits the hydrolysis of protein and peptide substrates by the 20S proteasome. Also inhibits the activation of the proteasome by the proteasome regulatory proteins PA700 and PA28.</text>
</comment>
<dbReference type="InterPro" id="IPR021625">
    <property type="entry name" value="PI31_Prot_N"/>
</dbReference>
<dbReference type="Proteomes" id="UP001274830">
    <property type="component" value="Unassembled WGS sequence"/>
</dbReference>
<feature type="region of interest" description="Disordered" evidence="11">
    <location>
        <begin position="302"/>
        <end position="379"/>
    </location>
</feature>
<feature type="domain" description="PI31 proteasome regulator C-terminal" evidence="12">
    <location>
        <begin position="285"/>
        <end position="351"/>
    </location>
</feature>
<dbReference type="EMBL" id="JAUTXT010000005">
    <property type="protein sequence ID" value="KAK3678208.1"/>
    <property type="molecule type" value="Genomic_DNA"/>
</dbReference>
<dbReference type="GO" id="GO:0004866">
    <property type="term" value="F:endopeptidase inhibitor activity"/>
    <property type="evidence" value="ECO:0007669"/>
    <property type="project" value="InterPro"/>
</dbReference>
<keyword evidence="9" id="KW-0007">Acetylation</keyword>
<evidence type="ECO:0000256" key="6">
    <source>
        <dbReference type="ARBA" id="ARBA00022553"/>
    </source>
</evidence>
<dbReference type="GO" id="GO:0000502">
    <property type="term" value="C:proteasome complex"/>
    <property type="evidence" value="ECO:0007669"/>
    <property type="project" value="UniProtKB-KW"/>
</dbReference>
<feature type="compositionally biased region" description="Gly residues" evidence="11">
    <location>
        <begin position="305"/>
        <end position="317"/>
    </location>
</feature>
<evidence type="ECO:0000256" key="7">
    <source>
        <dbReference type="ARBA" id="ARBA00022824"/>
    </source>
</evidence>
<dbReference type="Pfam" id="PF08577">
    <property type="entry name" value="PI31_Prot_C"/>
    <property type="match status" value="1"/>
</dbReference>
<evidence type="ECO:0008006" key="16">
    <source>
        <dbReference type="Google" id="ProtNLM"/>
    </source>
</evidence>
<dbReference type="AlphaFoldDB" id="A0AAE0WUU4"/>
<dbReference type="GO" id="GO:0070628">
    <property type="term" value="F:proteasome binding"/>
    <property type="evidence" value="ECO:0007669"/>
    <property type="project" value="InterPro"/>
</dbReference>
<dbReference type="InterPro" id="IPR045128">
    <property type="entry name" value="PI31-like"/>
</dbReference>
<keyword evidence="4" id="KW-0488">Methylation</keyword>
<keyword evidence="6" id="KW-0597">Phosphoprotein</keyword>
<dbReference type="Pfam" id="PF11566">
    <property type="entry name" value="PI31_Prot_N"/>
    <property type="match status" value="1"/>
</dbReference>
<evidence type="ECO:0000256" key="4">
    <source>
        <dbReference type="ARBA" id="ARBA00022481"/>
    </source>
</evidence>
<feature type="domain" description="PI31 proteasome regulator N-terminal" evidence="13">
    <location>
        <begin position="27"/>
        <end position="190"/>
    </location>
</feature>
<evidence type="ECO:0000256" key="10">
    <source>
        <dbReference type="ARBA" id="ARBA00024805"/>
    </source>
</evidence>
<evidence type="ECO:0000259" key="12">
    <source>
        <dbReference type="Pfam" id="PF08577"/>
    </source>
</evidence>
<evidence type="ECO:0000256" key="2">
    <source>
        <dbReference type="ARBA" id="ARBA00004496"/>
    </source>
</evidence>
<evidence type="ECO:0000256" key="1">
    <source>
        <dbReference type="ARBA" id="ARBA00004240"/>
    </source>
</evidence>
<feature type="compositionally biased region" description="Gly residues" evidence="11">
    <location>
        <begin position="351"/>
        <end position="362"/>
    </location>
</feature>
<feature type="compositionally biased region" description="Basic and acidic residues" evidence="11">
    <location>
        <begin position="209"/>
        <end position="235"/>
    </location>
</feature>
<keyword evidence="7" id="KW-0256">Endoplasmic reticulum</keyword>
<dbReference type="PANTHER" id="PTHR13266">
    <property type="entry name" value="PROTEASOME INHIBITOR"/>
    <property type="match status" value="1"/>
</dbReference>
<dbReference type="InterPro" id="IPR013886">
    <property type="entry name" value="PI31_Prot_C"/>
</dbReference>
<comment type="similarity">
    <text evidence="3">Belongs to the proteasome inhibitor PI31 family.</text>
</comment>
<evidence type="ECO:0000256" key="8">
    <source>
        <dbReference type="ARBA" id="ARBA00022942"/>
    </source>
</evidence>
<evidence type="ECO:0000256" key="9">
    <source>
        <dbReference type="ARBA" id="ARBA00022990"/>
    </source>
</evidence>
<evidence type="ECO:0000313" key="15">
    <source>
        <dbReference type="Proteomes" id="UP001274830"/>
    </source>
</evidence>
<dbReference type="PANTHER" id="PTHR13266:SF1">
    <property type="entry name" value="PROTEASOME INHIBITOR PI31 SUBUNIT"/>
    <property type="match status" value="1"/>
</dbReference>
<dbReference type="GO" id="GO:0005783">
    <property type="term" value="C:endoplasmic reticulum"/>
    <property type="evidence" value="ECO:0007669"/>
    <property type="project" value="UniProtKB-SubCell"/>
</dbReference>
<reference evidence="14" key="1">
    <citation type="submission" date="2023-07" db="EMBL/GenBank/DDBJ databases">
        <title>Black Yeasts Isolated from many extreme environments.</title>
        <authorList>
            <person name="Coleine C."/>
            <person name="Stajich J.E."/>
            <person name="Selbmann L."/>
        </authorList>
    </citation>
    <scope>NUCLEOTIDE SEQUENCE</scope>
    <source>
        <strain evidence="14">CCFEE 5485</strain>
    </source>
</reference>
<dbReference type="GO" id="GO:0043161">
    <property type="term" value="P:proteasome-mediated ubiquitin-dependent protein catabolic process"/>
    <property type="evidence" value="ECO:0007669"/>
    <property type="project" value="InterPro"/>
</dbReference>
<feature type="compositionally biased region" description="Low complexity" evidence="11">
    <location>
        <begin position="194"/>
        <end position="207"/>
    </location>
</feature>
<keyword evidence="15" id="KW-1185">Reference proteome</keyword>
<comment type="caution">
    <text evidence="14">The sequence shown here is derived from an EMBL/GenBank/DDBJ whole genome shotgun (WGS) entry which is preliminary data.</text>
</comment>
<accession>A0AAE0WUU4</accession>
<evidence type="ECO:0000256" key="11">
    <source>
        <dbReference type="SAM" id="MobiDB-lite"/>
    </source>
</evidence>
<proteinExistence type="inferred from homology"/>
<keyword evidence="5" id="KW-0963">Cytoplasm</keyword>
<dbReference type="Gene3D" id="3.40.1000.30">
    <property type="match status" value="1"/>
</dbReference>
<evidence type="ECO:0000256" key="5">
    <source>
        <dbReference type="ARBA" id="ARBA00022490"/>
    </source>
</evidence>
<keyword evidence="8" id="KW-0647">Proteasome</keyword>
<organism evidence="14 15">
    <name type="scientific">Recurvomyces mirabilis</name>
    <dbReference type="NCBI Taxonomy" id="574656"/>
    <lineage>
        <taxon>Eukaryota</taxon>
        <taxon>Fungi</taxon>
        <taxon>Dikarya</taxon>
        <taxon>Ascomycota</taxon>
        <taxon>Pezizomycotina</taxon>
        <taxon>Dothideomycetes</taxon>
        <taxon>Dothideomycetidae</taxon>
        <taxon>Mycosphaerellales</taxon>
        <taxon>Teratosphaeriaceae</taxon>
        <taxon>Recurvomyces</taxon>
    </lineage>
</organism>
<protein>
    <recommendedName>
        <fullName evidence="16">Proteasome inhibitor PI31 subunit</fullName>
    </recommendedName>
</protein>
<feature type="region of interest" description="Disordered" evidence="11">
    <location>
        <begin position="191"/>
        <end position="286"/>
    </location>
</feature>
<gene>
    <name evidence="14" type="ORF">LTR78_002304</name>
</gene>